<feature type="compositionally biased region" description="Basic and acidic residues" evidence="1">
    <location>
        <begin position="499"/>
        <end position="532"/>
    </location>
</feature>
<evidence type="ECO:0000256" key="1">
    <source>
        <dbReference type="SAM" id="MobiDB-lite"/>
    </source>
</evidence>
<evidence type="ECO:0008006" key="4">
    <source>
        <dbReference type="Google" id="ProtNLM"/>
    </source>
</evidence>
<evidence type="ECO:0000313" key="2">
    <source>
        <dbReference type="EMBL" id="KAK4818200.1"/>
    </source>
</evidence>
<protein>
    <recommendedName>
        <fullName evidence="4">Reverse transcriptase domain-containing protein</fullName>
    </recommendedName>
</protein>
<name>A0AAN7NM21_MYCAM</name>
<dbReference type="Proteomes" id="UP001333110">
    <property type="component" value="Unassembled WGS sequence"/>
</dbReference>
<keyword evidence="3" id="KW-1185">Reference proteome</keyword>
<dbReference type="AlphaFoldDB" id="A0AAN7NM21"/>
<feature type="region of interest" description="Disordered" evidence="1">
    <location>
        <begin position="486"/>
        <end position="537"/>
    </location>
</feature>
<evidence type="ECO:0000313" key="3">
    <source>
        <dbReference type="Proteomes" id="UP001333110"/>
    </source>
</evidence>
<reference evidence="2 3" key="1">
    <citation type="journal article" date="2023" name="J. Hered.">
        <title>Chromosome-level genome of the wood stork (Mycteria americana) provides insight into avian chromosome evolution.</title>
        <authorList>
            <person name="Flamio R. Jr."/>
            <person name="Ramstad K.M."/>
        </authorList>
    </citation>
    <scope>NUCLEOTIDE SEQUENCE [LARGE SCALE GENOMIC DNA]</scope>
    <source>
        <strain evidence="2">JAX WOST 10</strain>
    </source>
</reference>
<dbReference type="EMBL" id="JAUNZN010000007">
    <property type="protein sequence ID" value="KAK4818200.1"/>
    <property type="molecule type" value="Genomic_DNA"/>
</dbReference>
<proteinExistence type="predicted"/>
<gene>
    <name evidence="2" type="ORF">QYF61_008584</name>
</gene>
<dbReference type="PANTHER" id="PTHR33332">
    <property type="entry name" value="REVERSE TRANSCRIPTASE DOMAIN-CONTAINING PROTEIN"/>
    <property type="match status" value="1"/>
</dbReference>
<comment type="caution">
    <text evidence="2">The sequence shown here is derived from an EMBL/GenBank/DDBJ whole genome shotgun (WGS) entry which is preliminary data.</text>
</comment>
<organism evidence="2 3">
    <name type="scientific">Mycteria americana</name>
    <name type="common">Wood stork</name>
    <dbReference type="NCBI Taxonomy" id="33587"/>
    <lineage>
        <taxon>Eukaryota</taxon>
        <taxon>Metazoa</taxon>
        <taxon>Chordata</taxon>
        <taxon>Craniata</taxon>
        <taxon>Vertebrata</taxon>
        <taxon>Euteleostomi</taxon>
        <taxon>Archelosauria</taxon>
        <taxon>Archosauria</taxon>
        <taxon>Dinosauria</taxon>
        <taxon>Saurischia</taxon>
        <taxon>Theropoda</taxon>
        <taxon>Coelurosauria</taxon>
        <taxon>Aves</taxon>
        <taxon>Neognathae</taxon>
        <taxon>Neoaves</taxon>
        <taxon>Aequornithes</taxon>
        <taxon>Ciconiiformes</taxon>
        <taxon>Ciconiidae</taxon>
        <taxon>Mycteria</taxon>
    </lineage>
</organism>
<sequence>MASRDLTAGHAPPSACRQVTKEVEPGFFKWCKADYFEDQSGQSCDNFTEKLNMNHQCVLAAQKANHILGYIKRNVASRLREVILPLYSALVRPQLEYVIQLRHPQHKKDMDLLKWVQRRATKMIRGLEHLPYEDRLRQLGVFSLEKRRLWGDLIVAYQAYRKEGEGLFTRACSDRTRGNSFKLKESKFRLDIRKKFFTVRMVRHWNRLPREVVDVPGSVQGQVGWSFEQRDLVEDIPAHVRGNCPVPHDLVGPLFNIFINDLEAGVECTISEFADDTKLGGAVESFEGQEDLQRDLDRLKHWAMINGMKFNKLKCWILHLGWSNAGHKYKLGEEWLESSPAERCWLVLGVLADSRLNRSQQCALAARRAKHILGCIKHSITSRSKEVIVPLYSALVQPHLEYCVPFWAPQFKKHVKVLECVQRRATKLVKGLEGMSHEDLEKRRLRGNLIALYSFLRMGSGEGVTGCVGMAQSCARGGSDNISKHFFTKRGGQCPMPSRGREKQEKERKREEERERKSITTLGSRDDDDRRGNPPVVGMRALGEGVVVRGLWGGCKPLPQINSVGPLSVHGQVQQNPEPHILRRALHIPHVPLTLSRSPTPCSPPCRRSANSTSPCHNAKFTFKA</sequence>
<accession>A0AAN7NM21</accession>
<feature type="non-terminal residue" evidence="2">
    <location>
        <position position="625"/>
    </location>
</feature>